<evidence type="ECO:0000313" key="9">
    <source>
        <dbReference type="EMBL" id="EOA97457.1"/>
    </source>
</evidence>
<proteinExistence type="predicted"/>
<gene>
    <name evidence="9" type="ORF">Anapl_09623</name>
</gene>
<dbReference type="Pfam" id="PF23406">
    <property type="entry name" value="ZNF380_CC"/>
    <property type="match status" value="1"/>
</dbReference>
<evidence type="ECO:0000256" key="2">
    <source>
        <dbReference type="ARBA" id="ARBA00022473"/>
    </source>
</evidence>
<dbReference type="PANTHER" id="PTHR13278">
    <property type="entry name" value="ZINC FINGER PROTEIN 830"/>
    <property type="match status" value="1"/>
</dbReference>
<dbReference type="GO" id="GO:0005681">
    <property type="term" value="C:spliceosomal complex"/>
    <property type="evidence" value="ECO:0007669"/>
    <property type="project" value="InterPro"/>
</dbReference>
<dbReference type="EMBL" id="KB743685">
    <property type="protein sequence ID" value="EOA97457.1"/>
    <property type="molecule type" value="Genomic_DNA"/>
</dbReference>
<evidence type="ECO:0000256" key="7">
    <source>
        <dbReference type="SAM" id="MobiDB-lite"/>
    </source>
</evidence>
<name>R0LB18_ANAPL</name>
<dbReference type="GO" id="GO:0044773">
    <property type="term" value="P:mitotic DNA damage checkpoint signaling"/>
    <property type="evidence" value="ECO:0007669"/>
    <property type="project" value="TreeGrafter"/>
</dbReference>
<feature type="compositionally biased region" description="Acidic residues" evidence="7">
    <location>
        <begin position="1"/>
        <end position="10"/>
    </location>
</feature>
<keyword evidence="4" id="KW-0863">Zinc-finger</keyword>
<dbReference type="InterPro" id="IPR040050">
    <property type="entry name" value="ZNF830-like"/>
</dbReference>
<feature type="compositionally biased region" description="Acidic residues" evidence="7">
    <location>
        <begin position="31"/>
        <end position="46"/>
    </location>
</feature>
<feature type="region of interest" description="Disordered" evidence="7">
    <location>
        <begin position="1"/>
        <end position="92"/>
    </location>
</feature>
<dbReference type="AlphaFoldDB" id="R0LB18"/>
<evidence type="ECO:0000256" key="6">
    <source>
        <dbReference type="ARBA" id="ARBA00023242"/>
    </source>
</evidence>
<keyword evidence="2" id="KW-0217">Developmental protein</keyword>
<evidence type="ECO:0000259" key="8">
    <source>
        <dbReference type="Pfam" id="PF23406"/>
    </source>
</evidence>
<protein>
    <submittedName>
        <fullName evidence="9">Zinc finger protein 830</fullName>
    </submittedName>
</protein>
<keyword evidence="3" id="KW-0479">Metal-binding</keyword>
<evidence type="ECO:0000256" key="3">
    <source>
        <dbReference type="ARBA" id="ARBA00022723"/>
    </source>
</evidence>
<dbReference type="InterPro" id="IPR059039">
    <property type="entry name" value="ZNF380_CC"/>
</dbReference>
<feature type="non-terminal residue" evidence="9">
    <location>
        <position position="238"/>
    </location>
</feature>
<feature type="non-terminal residue" evidence="9">
    <location>
        <position position="1"/>
    </location>
</feature>
<sequence>LPADFFDETEQNSASKQPSKGPGPSLLSGNYDDDDDDDDDDEEEQDQSNKSSVTHKTEIPPPTPEAIPNSLPTDFFDSKTTAAPVVSHSGSIQKAEIQEKVVERKENTAEALPEGFFDDPEVDAKVRKVDAPKDQMDKEWDEFQKAIRQVNTISEAIVAEEDEEGRLDREIGEIDEQIECYRRVELLRNRQDMMKEKFKEAMVLRATQEEEDEAIGSEDEEELQDLLSQDWRVKGALL</sequence>
<evidence type="ECO:0000256" key="1">
    <source>
        <dbReference type="ARBA" id="ARBA00004324"/>
    </source>
</evidence>
<dbReference type="GO" id="GO:0003676">
    <property type="term" value="F:nucleic acid binding"/>
    <property type="evidence" value="ECO:0007669"/>
    <property type="project" value="InterPro"/>
</dbReference>
<dbReference type="GO" id="GO:0033314">
    <property type="term" value="P:mitotic DNA replication checkpoint signaling"/>
    <property type="evidence" value="ECO:0007669"/>
    <property type="project" value="TreeGrafter"/>
</dbReference>
<comment type="subcellular location">
    <subcellularLocation>
        <location evidence="1">Nucleus speckle</location>
    </subcellularLocation>
</comment>
<evidence type="ECO:0000256" key="5">
    <source>
        <dbReference type="ARBA" id="ARBA00022833"/>
    </source>
</evidence>
<accession>R0LB18</accession>
<keyword evidence="6" id="KW-0539">Nucleus</keyword>
<organism evidence="9 10">
    <name type="scientific">Anas platyrhynchos</name>
    <name type="common">Mallard</name>
    <name type="synonym">Anas boschas</name>
    <dbReference type="NCBI Taxonomy" id="8839"/>
    <lineage>
        <taxon>Eukaryota</taxon>
        <taxon>Metazoa</taxon>
        <taxon>Chordata</taxon>
        <taxon>Craniata</taxon>
        <taxon>Vertebrata</taxon>
        <taxon>Euteleostomi</taxon>
        <taxon>Archelosauria</taxon>
        <taxon>Archosauria</taxon>
        <taxon>Dinosauria</taxon>
        <taxon>Saurischia</taxon>
        <taxon>Theropoda</taxon>
        <taxon>Coelurosauria</taxon>
        <taxon>Aves</taxon>
        <taxon>Neognathae</taxon>
        <taxon>Galloanserae</taxon>
        <taxon>Anseriformes</taxon>
        <taxon>Anatidae</taxon>
        <taxon>Anatinae</taxon>
        <taxon>Anas</taxon>
    </lineage>
</organism>
<reference evidence="10" key="1">
    <citation type="journal article" date="2013" name="Nat. Genet.">
        <title>The duck genome and transcriptome provide insight into an avian influenza virus reservoir species.</title>
        <authorList>
            <person name="Huang Y."/>
            <person name="Li Y."/>
            <person name="Burt D.W."/>
            <person name="Chen H."/>
            <person name="Zhang Y."/>
            <person name="Qian W."/>
            <person name="Kim H."/>
            <person name="Gan S."/>
            <person name="Zhao Y."/>
            <person name="Li J."/>
            <person name="Yi K."/>
            <person name="Feng H."/>
            <person name="Zhu P."/>
            <person name="Li B."/>
            <person name="Liu Q."/>
            <person name="Fairley S."/>
            <person name="Magor K.E."/>
            <person name="Du Z."/>
            <person name="Hu X."/>
            <person name="Goodman L."/>
            <person name="Tafer H."/>
            <person name="Vignal A."/>
            <person name="Lee T."/>
            <person name="Kim K.W."/>
            <person name="Sheng Z."/>
            <person name="An Y."/>
            <person name="Searle S."/>
            <person name="Herrero J."/>
            <person name="Groenen M.A."/>
            <person name="Crooijmans R.P."/>
            <person name="Faraut T."/>
            <person name="Cai Q."/>
            <person name="Webster R.G."/>
            <person name="Aldridge J.R."/>
            <person name="Warren W.C."/>
            <person name="Bartschat S."/>
            <person name="Kehr S."/>
            <person name="Marz M."/>
            <person name="Stadler P.F."/>
            <person name="Smith J."/>
            <person name="Kraus R.H."/>
            <person name="Zhao Y."/>
            <person name="Ren L."/>
            <person name="Fei J."/>
            <person name="Morisson M."/>
            <person name="Kaiser P."/>
            <person name="Griffin D.K."/>
            <person name="Rao M."/>
            <person name="Pitel F."/>
            <person name="Wang J."/>
            <person name="Li N."/>
        </authorList>
    </citation>
    <scope>NUCLEOTIDE SEQUENCE [LARGE SCALE GENOMIC DNA]</scope>
</reference>
<evidence type="ECO:0000313" key="10">
    <source>
        <dbReference type="Proteomes" id="UP000296049"/>
    </source>
</evidence>
<keyword evidence="5" id="KW-0862">Zinc</keyword>
<keyword evidence="10" id="KW-1185">Reference proteome</keyword>
<feature type="domain" description="ZNF380 coiled-coil" evidence="8">
    <location>
        <begin position="112"/>
        <end position="192"/>
    </location>
</feature>
<dbReference type="PANTHER" id="PTHR13278:SF0">
    <property type="entry name" value="ZINC FINGER PROTEIN 830"/>
    <property type="match status" value="1"/>
</dbReference>
<evidence type="ECO:0000256" key="4">
    <source>
        <dbReference type="ARBA" id="ARBA00022771"/>
    </source>
</evidence>
<dbReference type="GO" id="GO:0033260">
    <property type="term" value="P:nuclear DNA replication"/>
    <property type="evidence" value="ECO:0007669"/>
    <property type="project" value="TreeGrafter"/>
</dbReference>
<dbReference type="GO" id="GO:0008270">
    <property type="term" value="F:zinc ion binding"/>
    <property type="evidence" value="ECO:0007669"/>
    <property type="project" value="UniProtKB-KW"/>
</dbReference>
<dbReference type="Proteomes" id="UP000296049">
    <property type="component" value="Unassembled WGS sequence"/>
</dbReference>